<dbReference type="Proteomes" id="UP001224533">
    <property type="component" value="Plasmid unnamed2"/>
</dbReference>
<organism evidence="1 2">
    <name type="scientific">Ligilactobacillus salivarius</name>
    <dbReference type="NCBI Taxonomy" id="1624"/>
    <lineage>
        <taxon>Bacteria</taxon>
        <taxon>Bacillati</taxon>
        <taxon>Bacillota</taxon>
        <taxon>Bacilli</taxon>
        <taxon>Lactobacillales</taxon>
        <taxon>Lactobacillaceae</taxon>
        <taxon>Ligilactobacillus</taxon>
    </lineage>
</organism>
<reference evidence="1 2" key="1">
    <citation type="submission" date="2022-12" db="EMBL/GenBank/DDBJ databases">
        <title>Assessment of beneficial effects and identification of host adaptation-associated genes of Ligilactobacillus salivarius isolated from Meles meles.</title>
        <authorList>
            <person name="Wang Y."/>
        </authorList>
    </citation>
    <scope>NUCLEOTIDE SEQUENCE [LARGE SCALE GENOMIC DNA]</scope>
    <source>
        <strain evidence="1 2">S35</strain>
        <plasmid evidence="1 2">unnamed2</plasmid>
    </source>
</reference>
<dbReference type="EMBL" id="CP114511">
    <property type="protein sequence ID" value="WHS18907.1"/>
    <property type="molecule type" value="Genomic_DNA"/>
</dbReference>
<dbReference type="RefSeq" id="WP_283475440.1">
    <property type="nucleotide sequence ID" value="NZ_CP114511.1"/>
</dbReference>
<evidence type="ECO:0000313" key="2">
    <source>
        <dbReference type="Proteomes" id="UP001224533"/>
    </source>
</evidence>
<evidence type="ECO:0000313" key="1">
    <source>
        <dbReference type="EMBL" id="WHS18907.1"/>
    </source>
</evidence>
<proteinExistence type="predicted"/>
<dbReference type="AlphaFoldDB" id="A0ABD7YZV0"/>
<protein>
    <submittedName>
        <fullName evidence="1">Uncharacterized protein</fullName>
    </submittedName>
</protein>
<accession>A0ABD7YZV0</accession>
<name>A0ABD7YZV0_9LACO</name>
<sequence>MDAVEIVKEIKKRVNGVYISSDLIEYLQEVNAKYPGKLKPIAKGASFKGIQEDHKVINRLIQSISDNEKTFSFTRSYLFLNYLKYNIENLSEVKEISLSIELLENATSVELIQVKQGKHDITEHFNLEKDGSRFMINFGNEIIRKIVKENPPLSFKYKETISLEVPSV</sequence>
<geneLocation type="plasmid" evidence="1 2">
    <name>unnamed2</name>
</geneLocation>
<gene>
    <name evidence="1" type="ORF">O2U02_10885</name>
</gene>
<keyword evidence="1" id="KW-0614">Plasmid</keyword>